<keyword evidence="6" id="KW-0418">Kinase</keyword>
<dbReference type="InterPro" id="IPR011006">
    <property type="entry name" value="CheY-like_superfamily"/>
</dbReference>
<dbReference type="Gene3D" id="3.30.450.20">
    <property type="entry name" value="PAS domain"/>
    <property type="match status" value="1"/>
</dbReference>
<comment type="catalytic activity">
    <reaction evidence="1">
        <text>ATP + protein L-histidine = ADP + protein N-phospho-L-histidine.</text>
        <dbReference type="EC" id="2.7.13.3"/>
    </reaction>
</comment>
<dbReference type="AlphaFoldDB" id="A0A225DQM1"/>
<accession>A0A225DQM1</accession>
<dbReference type="InterPro" id="IPR003594">
    <property type="entry name" value="HATPase_dom"/>
</dbReference>
<dbReference type="InterPro" id="IPR035965">
    <property type="entry name" value="PAS-like_dom_sf"/>
</dbReference>
<dbReference type="Pfam" id="PF00072">
    <property type="entry name" value="Response_reg"/>
    <property type="match status" value="2"/>
</dbReference>
<dbReference type="InterPro" id="IPR036097">
    <property type="entry name" value="HisK_dim/P_sf"/>
</dbReference>
<dbReference type="FunFam" id="1.10.287.130:FF:000045">
    <property type="entry name" value="Two-component system sensor histidine kinase/response regulator"/>
    <property type="match status" value="1"/>
</dbReference>
<name>A0A225DQM1_9BACT</name>
<dbReference type="GO" id="GO:0000155">
    <property type="term" value="F:phosphorelay sensor kinase activity"/>
    <property type="evidence" value="ECO:0007669"/>
    <property type="project" value="InterPro"/>
</dbReference>
<evidence type="ECO:0000256" key="5">
    <source>
        <dbReference type="ARBA" id="ARBA00022741"/>
    </source>
</evidence>
<dbReference type="SMART" id="SM00387">
    <property type="entry name" value="HATPase_c"/>
    <property type="match status" value="2"/>
</dbReference>
<keyword evidence="3 9" id="KW-0597">Phosphoprotein</keyword>
<dbReference type="SUPFAM" id="SSF55785">
    <property type="entry name" value="PYP-like sensor domain (PAS domain)"/>
    <property type="match status" value="1"/>
</dbReference>
<dbReference type="FunFam" id="3.30.565.10:FF:000006">
    <property type="entry name" value="Sensor histidine kinase WalK"/>
    <property type="match status" value="1"/>
</dbReference>
<dbReference type="PROSITE" id="PS50109">
    <property type="entry name" value="HIS_KIN"/>
    <property type="match status" value="2"/>
</dbReference>
<evidence type="ECO:0000256" key="9">
    <source>
        <dbReference type="PROSITE-ProRule" id="PRU00169"/>
    </source>
</evidence>
<dbReference type="SUPFAM" id="SSF52172">
    <property type="entry name" value="CheY-like"/>
    <property type="match status" value="2"/>
</dbReference>
<dbReference type="EC" id="2.7.13.3" evidence="2"/>
<keyword evidence="8" id="KW-0902">Two-component regulatory system</keyword>
<feature type="domain" description="Histidine kinase" evidence="10">
    <location>
        <begin position="353"/>
        <end position="569"/>
    </location>
</feature>
<feature type="domain" description="Response regulatory" evidence="11">
    <location>
        <begin position="616"/>
        <end position="731"/>
    </location>
</feature>
<dbReference type="CDD" id="cd17580">
    <property type="entry name" value="REC_2_DhkD-like"/>
    <property type="match status" value="1"/>
</dbReference>
<dbReference type="PRINTS" id="PR00344">
    <property type="entry name" value="BCTRLSENSOR"/>
</dbReference>
<dbReference type="InterPro" id="IPR003661">
    <property type="entry name" value="HisK_dim/P_dom"/>
</dbReference>
<protein>
    <recommendedName>
        <fullName evidence="2">histidine kinase</fullName>
        <ecNumber evidence="2">2.7.13.3</ecNumber>
    </recommendedName>
</protein>
<dbReference type="Gene3D" id="1.10.287.130">
    <property type="match status" value="2"/>
</dbReference>
<dbReference type="InterPro" id="IPR004358">
    <property type="entry name" value="Sig_transdc_His_kin-like_C"/>
</dbReference>
<dbReference type="InterPro" id="IPR005467">
    <property type="entry name" value="His_kinase_dom"/>
</dbReference>
<dbReference type="FunFam" id="3.30.565.10:FF:000037">
    <property type="entry name" value="Hybrid sensor histidine kinase/response regulator"/>
    <property type="match status" value="1"/>
</dbReference>
<keyword evidence="13" id="KW-1185">Reference proteome</keyword>
<feature type="domain" description="Response regulatory" evidence="11">
    <location>
        <begin position="1002"/>
        <end position="1116"/>
    </location>
</feature>
<evidence type="ECO:0000313" key="12">
    <source>
        <dbReference type="EMBL" id="OWK39836.1"/>
    </source>
</evidence>
<feature type="domain" description="Histidine kinase" evidence="10">
    <location>
        <begin position="763"/>
        <end position="980"/>
    </location>
</feature>
<dbReference type="Pfam" id="PF02518">
    <property type="entry name" value="HATPase_c"/>
    <property type="match status" value="2"/>
</dbReference>
<keyword evidence="4 12" id="KW-0808">Transferase</keyword>
<dbReference type="SMART" id="SM00388">
    <property type="entry name" value="HisKA"/>
    <property type="match status" value="2"/>
</dbReference>
<evidence type="ECO:0000256" key="3">
    <source>
        <dbReference type="ARBA" id="ARBA00022553"/>
    </source>
</evidence>
<gene>
    <name evidence="12" type="ORF">FRUB_05726</name>
</gene>
<feature type="modified residue" description="4-aspartylphosphate" evidence="9">
    <location>
        <position position="664"/>
    </location>
</feature>
<evidence type="ECO:0000313" key="13">
    <source>
        <dbReference type="Proteomes" id="UP000214646"/>
    </source>
</evidence>
<proteinExistence type="predicted"/>
<dbReference type="GO" id="GO:0008168">
    <property type="term" value="F:methyltransferase activity"/>
    <property type="evidence" value="ECO:0007669"/>
    <property type="project" value="UniProtKB-KW"/>
</dbReference>
<comment type="caution">
    <text evidence="12">The sequence shown here is derived from an EMBL/GenBank/DDBJ whole genome shotgun (WGS) entry which is preliminary data.</text>
</comment>
<dbReference type="PANTHER" id="PTHR43547:SF2">
    <property type="entry name" value="HYBRID SIGNAL TRANSDUCTION HISTIDINE KINASE C"/>
    <property type="match status" value="1"/>
</dbReference>
<dbReference type="RefSeq" id="WP_202974037.1">
    <property type="nucleotide sequence ID" value="NZ_NIDE01000009.1"/>
</dbReference>
<dbReference type="Gene3D" id="3.40.50.2300">
    <property type="match status" value="2"/>
</dbReference>
<organism evidence="12 13">
    <name type="scientific">Fimbriiglobus ruber</name>
    <dbReference type="NCBI Taxonomy" id="1908690"/>
    <lineage>
        <taxon>Bacteria</taxon>
        <taxon>Pseudomonadati</taxon>
        <taxon>Planctomycetota</taxon>
        <taxon>Planctomycetia</taxon>
        <taxon>Gemmatales</taxon>
        <taxon>Gemmataceae</taxon>
        <taxon>Fimbriiglobus</taxon>
    </lineage>
</organism>
<evidence type="ECO:0000256" key="1">
    <source>
        <dbReference type="ARBA" id="ARBA00000085"/>
    </source>
</evidence>
<evidence type="ECO:0000256" key="8">
    <source>
        <dbReference type="ARBA" id="ARBA00023012"/>
    </source>
</evidence>
<dbReference type="Proteomes" id="UP000214646">
    <property type="component" value="Unassembled WGS sequence"/>
</dbReference>
<dbReference type="SMART" id="SM00448">
    <property type="entry name" value="REC"/>
    <property type="match status" value="2"/>
</dbReference>
<evidence type="ECO:0000259" key="10">
    <source>
        <dbReference type="PROSITE" id="PS50109"/>
    </source>
</evidence>
<dbReference type="GO" id="GO:0032259">
    <property type="term" value="P:methylation"/>
    <property type="evidence" value="ECO:0007669"/>
    <property type="project" value="UniProtKB-KW"/>
</dbReference>
<dbReference type="CDD" id="cd00082">
    <property type="entry name" value="HisKA"/>
    <property type="match status" value="2"/>
</dbReference>
<dbReference type="InterPro" id="IPR001789">
    <property type="entry name" value="Sig_transdc_resp-reg_receiver"/>
</dbReference>
<dbReference type="PROSITE" id="PS50110">
    <property type="entry name" value="RESPONSE_REGULATORY"/>
    <property type="match status" value="2"/>
</dbReference>
<evidence type="ECO:0000256" key="7">
    <source>
        <dbReference type="ARBA" id="ARBA00022840"/>
    </source>
</evidence>
<feature type="modified residue" description="4-aspartylphosphate" evidence="9">
    <location>
        <position position="1051"/>
    </location>
</feature>
<keyword evidence="12" id="KW-0489">Methyltransferase</keyword>
<keyword evidence="5" id="KW-0547">Nucleotide-binding</keyword>
<evidence type="ECO:0000256" key="6">
    <source>
        <dbReference type="ARBA" id="ARBA00022777"/>
    </source>
</evidence>
<dbReference type="InterPro" id="IPR029016">
    <property type="entry name" value="GAF-like_dom_sf"/>
</dbReference>
<dbReference type="SUPFAM" id="SSF47384">
    <property type="entry name" value="Homodimeric domain of signal transducing histidine kinase"/>
    <property type="match status" value="2"/>
</dbReference>
<dbReference type="Pfam" id="PF00512">
    <property type="entry name" value="HisKA"/>
    <property type="match status" value="2"/>
</dbReference>
<dbReference type="Gene3D" id="3.30.450.40">
    <property type="match status" value="1"/>
</dbReference>
<dbReference type="Gene3D" id="3.30.565.10">
    <property type="entry name" value="Histidine kinase-like ATPase, C-terminal domain"/>
    <property type="match status" value="2"/>
</dbReference>
<dbReference type="EMBL" id="NIDE01000009">
    <property type="protein sequence ID" value="OWK39836.1"/>
    <property type="molecule type" value="Genomic_DNA"/>
</dbReference>
<sequence length="1116" mass="120587">MATETQNRAKEWLVGGGRMGELIRSMDWSNTPLGDRVSWPPSLRTTINLCLASNFPICFTWGPNRVQIYNDGYWPICGEKHPTSMGQDYRECWASPWPVVGPGFERCMATGETTFVTDTRMFLDRNGYVEETFFTYSFSPIRDEAGGIGGIFHPVTETTHLVLAERRLSALRALAAATADSRTVHDALAQAAVALAEYQLDLPFVLLYRLNSVAHLAGASGLMPGTLGAPETIDLSQHADKTWPLESVVQNGRPVLVNEIGGRFGPLVCQPYAEPIQQALVFPISAGGARPLAVMVAGVSTRRALDDAYRQFYDLLAAAVTTAVATARAYEEERRRAEELAELDRAKTAFFSNVSHEFRTPLTLMLGPLEDTLAGRTLDGSDREHVTVAHRNGLRLLKLVNALLDFSRIEAGRVEAAFEPTDLAALTVDLASTFRSAMEKAGLTFDVDCPPLSELVFVDPDMWEKVVLNLLSNAFKFTLTGRVTVGLRSTGGAVELTVEDTGVGIPAAEIGRVFERFHRIEGADGRTHEGTGIGLALVKELVKLHGGTVTVESEPGSGTKFTVTLLFGREHFPPGHVCAEGRSRTSLASPFVEEALRWLPGEHVVQDAPNEGPLARIVLADDNADMREYVARLLSVRYEVTAVADGEAALAAIHRSPPELVLSDVMMPRLDGFGLLARLRADPRTASVPVVILSARAGEEAKVEGLDAGADDYLVKPFSGKELLARVRATLETARLRQDSAHREQRERSLKEEASRKDAFIAMLAHELRNPLGPIRNAVQLLGVQRDTATAERVREMIERQVGHMARIVDDLLDVSRVARKKVELRRERLDLAQLVFLIAGDEAAAFEKAGLKIELTVSELPVWVSGDRTRLTQIVTNLLGNALKFTDRGGKVTVTVRGDSGEAVLSVADTGVGIEADLLPHLFTAFTQADKTLARTRGGLGLGLSMVKGLVELHGGTVGAASDGPGRGSIFTARLPRLDEPAALAAGRPPISRGAEVRPARVLIVEDNRDAAESLQMLLEISGCEVRVAYTGPDGVAAAKAMSPDLVLCDIGLPGISGYEVARQIRAEFHGRNPVLVALTGYGGDDDRAKAKAAGFDEHFTKPVDPAALGSLIAT</sequence>
<dbReference type="CDD" id="cd16922">
    <property type="entry name" value="HATPase_EvgS-ArcB-TorS-like"/>
    <property type="match status" value="2"/>
</dbReference>
<evidence type="ECO:0000259" key="11">
    <source>
        <dbReference type="PROSITE" id="PS50110"/>
    </source>
</evidence>
<evidence type="ECO:0000256" key="4">
    <source>
        <dbReference type="ARBA" id="ARBA00022679"/>
    </source>
</evidence>
<dbReference type="InterPro" id="IPR036890">
    <property type="entry name" value="HATPase_C_sf"/>
</dbReference>
<keyword evidence="7" id="KW-0067">ATP-binding</keyword>
<dbReference type="SUPFAM" id="SSF55781">
    <property type="entry name" value="GAF domain-like"/>
    <property type="match status" value="1"/>
</dbReference>
<evidence type="ECO:0000256" key="2">
    <source>
        <dbReference type="ARBA" id="ARBA00012438"/>
    </source>
</evidence>
<dbReference type="PANTHER" id="PTHR43547">
    <property type="entry name" value="TWO-COMPONENT HISTIDINE KINASE"/>
    <property type="match status" value="1"/>
</dbReference>
<dbReference type="GO" id="GO:0005524">
    <property type="term" value="F:ATP binding"/>
    <property type="evidence" value="ECO:0007669"/>
    <property type="project" value="UniProtKB-KW"/>
</dbReference>
<dbReference type="SUPFAM" id="SSF55874">
    <property type="entry name" value="ATPase domain of HSP90 chaperone/DNA topoisomerase II/histidine kinase"/>
    <property type="match status" value="2"/>
</dbReference>
<reference evidence="13" key="1">
    <citation type="submission" date="2017-06" db="EMBL/GenBank/DDBJ databases">
        <title>Genome analysis of Fimbriiglobus ruber SP5, the first member of the order Planctomycetales with confirmed chitinolytic capability.</title>
        <authorList>
            <person name="Ravin N.V."/>
            <person name="Rakitin A.L."/>
            <person name="Ivanova A.A."/>
            <person name="Beletsky A.V."/>
            <person name="Kulichevskaya I.S."/>
            <person name="Mardanov A.V."/>
            <person name="Dedysh S.N."/>
        </authorList>
    </citation>
    <scope>NUCLEOTIDE SEQUENCE [LARGE SCALE GENOMIC DNA]</scope>
    <source>
        <strain evidence="13">SP5</strain>
    </source>
</reference>